<reference evidence="2 3" key="1">
    <citation type="submission" date="2013-02" db="EMBL/GenBank/DDBJ databases">
        <authorList>
            <person name="Fiebig A."/>
            <person name="Goeker M."/>
            <person name="Klenk H.-P.P."/>
        </authorList>
    </citation>
    <scope>NUCLEOTIDE SEQUENCE [LARGE SCALE GENOMIC DNA]</scope>
    <source>
        <strain evidence="2 3">DSM 19309</strain>
    </source>
</reference>
<dbReference type="HOGENOM" id="CLU_1467180_0_0_5"/>
<dbReference type="STRING" id="442562.Rumeso_01839"/>
<dbReference type="AlphaFoldDB" id="A0A017HS58"/>
<comment type="caution">
    <text evidence="2">The sequence shown here is derived from an EMBL/GenBank/DDBJ whole genome shotgun (WGS) entry which is preliminary data.</text>
</comment>
<dbReference type="EMBL" id="AOSK01000042">
    <property type="protein sequence ID" value="EYD76559.1"/>
    <property type="molecule type" value="Genomic_DNA"/>
</dbReference>
<proteinExistence type="predicted"/>
<dbReference type="Proteomes" id="UP000019666">
    <property type="component" value="Unassembled WGS sequence"/>
</dbReference>
<keyword evidence="3" id="KW-1185">Reference proteome</keyword>
<dbReference type="InterPro" id="IPR036271">
    <property type="entry name" value="Tet_transcr_reg_TetR-rel_C_sf"/>
</dbReference>
<protein>
    <submittedName>
        <fullName evidence="2">HTH-type transcriptional regulator BetI</fullName>
    </submittedName>
</protein>
<dbReference type="Gene3D" id="1.10.357.10">
    <property type="entry name" value="Tetracycline Repressor, domain 2"/>
    <property type="match status" value="1"/>
</dbReference>
<sequence length="184" mass="20955">MSPGLVNHYFDGKEDLLEATLRRLTRDLALEIRRLTPKEPSPLDRLHAIIDGCLQPDQLRPGAALAWRAFWAQLPVHPRLAALQRTVNRRFRSNICWALAQLIPREQVAETYLGLYAMIDGFWIRQFIDPDSFQMDDARRICRAYLRRAVEGNVQCPERRAKGPPVAARAATLNKAPGLHDHSG</sequence>
<evidence type="ECO:0000313" key="2">
    <source>
        <dbReference type="EMBL" id="EYD76559.1"/>
    </source>
</evidence>
<dbReference type="SUPFAM" id="SSF46689">
    <property type="entry name" value="Homeodomain-like"/>
    <property type="match status" value="1"/>
</dbReference>
<dbReference type="InterPro" id="IPR039538">
    <property type="entry name" value="BetI_C"/>
</dbReference>
<organism evidence="2 3">
    <name type="scientific">Rubellimicrobium mesophilum DSM 19309</name>
    <dbReference type="NCBI Taxonomy" id="442562"/>
    <lineage>
        <taxon>Bacteria</taxon>
        <taxon>Pseudomonadati</taxon>
        <taxon>Pseudomonadota</taxon>
        <taxon>Alphaproteobacteria</taxon>
        <taxon>Rhodobacterales</taxon>
        <taxon>Roseobacteraceae</taxon>
        <taxon>Rubellimicrobium</taxon>
    </lineage>
</organism>
<evidence type="ECO:0000259" key="1">
    <source>
        <dbReference type="Pfam" id="PF13977"/>
    </source>
</evidence>
<evidence type="ECO:0000313" key="3">
    <source>
        <dbReference type="Proteomes" id="UP000019666"/>
    </source>
</evidence>
<dbReference type="Pfam" id="PF13977">
    <property type="entry name" value="TetR_C_6"/>
    <property type="match status" value="1"/>
</dbReference>
<feature type="domain" description="BetI-type transcriptional repressor C-terminal" evidence="1">
    <location>
        <begin position="42"/>
        <end position="149"/>
    </location>
</feature>
<accession>A0A017HS58</accession>
<dbReference type="SUPFAM" id="SSF48498">
    <property type="entry name" value="Tetracyclin repressor-like, C-terminal domain"/>
    <property type="match status" value="1"/>
</dbReference>
<name>A0A017HS58_9RHOB</name>
<gene>
    <name evidence="2" type="ORF">Rumeso_01839</name>
</gene>
<dbReference type="NCBIfam" id="NF001978">
    <property type="entry name" value="PRK00767.1"/>
    <property type="match status" value="1"/>
</dbReference>
<dbReference type="InterPro" id="IPR009057">
    <property type="entry name" value="Homeodomain-like_sf"/>
</dbReference>